<evidence type="ECO:0000256" key="5">
    <source>
        <dbReference type="ARBA" id="ARBA00023002"/>
    </source>
</evidence>
<dbReference type="Gene3D" id="3.20.20.70">
    <property type="entry name" value="Aldolase class I"/>
    <property type="match status" value="1"/>
</dbReference>
<feature type="domain" description="NADH:flavin oxidoreductase/NADH oxidase N-terminal" evidence="6">
    <location>
        <begin position="5"/>
        <end position="340"/>
    </location>
</feature>
<dbReference type="Proteomes" id="UP000199411">
    <property type="component" value="Unassembled WGS sequence"/>
</dbReference>
<evidence type="ECO:0000313" key="8">
    <source>
        <dbReference type="Proteomes" id="UP000199411"/>
    </source>
</evidence>
<evidence type="ECO:0000313" key="7">
    <source>
        <dbReference type="EMBL" id="SDC01079.1"/>
    </source>
</evidence>
<protein>
    <submittedName>
        <fullName evidence="7">2,4-dienoyl-CoA reductase</fullName>
    </submittedName>
</protein>
<dbReference type="AlphaFoldDB" id="A0A1G6I3F0"/>
<evidence type="ECO:0000256" key="3">
    <source>
        <dbReference type="ARBA" id="ARBA00022643"/>
    </source>
</evidence>
<evidence type="ECO:0000256" key="4">
    <source>
        <dbReference type="ARBA" id="ARBA00022857"/>
    </source>
</evidence>
<dbReference type="InterPro" id="IPR013785">
    <property type="entry name" value="Aldolase_TIM"/>
</dbReference>
<sequence length="356" mass="40165">MKNLLFSPITIGNVNFKNRVFMSPMCQYSAQNGLVNQWHITHYLSRAIGGAGAIVIEATAVEPRGRITPFDLGLYNNEQKNAFLELINIIKKFSPDTKIGIQLAHAGRKGSKDKPWLGEKLLTKQENGYDTIAPSQIAFDENSSMPKQINKQELDFVKESFIKSAKMAKEAGFDFIELHMAHGYLLHEFLSPLSNQREDEYGGSLENRMRFPLEIAKFVREVVEIPLFVRISATDWAKDGWDLESSIEFSKQLKLLGVDLMDVSSGGLVPYAQIDSDFGYQTYFSYKIKHEADILVSAVGLIADAYQAEHILSSKQADIVVMGRALLSDPYWCLHAAKVLNVDIDWPQQYLRAKHI</sequence>
<keyword evidence="8" id="KW-1185">Reference proteome</keyword>
<dbReference type="PANTHER" id="PTHR43303">
    <property type="entry name" value="NADPH DEHYDROGENASE C23G7.10C-RELATED"/>
    <property type="match status" value="1"/>
</dbReference>
<evidence type="ECO:0000256" key="1">
    <source>
        <dbReference type="ARBA" id="ARBA00001917"/>
    </source>
</evidence>
<keyword evidence="4" id="KW-0521">NADP</keyword>
<proteinExistence type="predicted"/>
<evidence type="ECO:0000259" key="6">
    <source>
        <dbReference type="Pfam" id="PF00724"/>
    </source>
</evidence>
<dbReference type="OrthoDB" id="9784632at2"/>
<reference evidence="8" key="1">
    <citation type="submission" date="2016-10" db="EMBL/GenBank/DDBJ databases">
        <authorList>
            <person name="Varghese N."/>
            <person name="Submissions S."/>
        </authorList>
    </citation>
    <scope>NUCLEOTIDE SEQUENCE [LARGE SCALE GENOMIC DNA]</scope>
    <source>
        <strain evidence="8">DSM 8415</strain>
    </source>
</reference>
<evidence type="ECO:0000256" key="2">
    <source>
        <dbReference type="ARBA" id="ARBA00022630"/>
    </source>
</evidence>
<keyword evidence="2" id="KW-0285">Flavoprotein</keyword>
<dbReference type="PANTHER" id="PTHR43303:SF4">
    <property type="entry name" value="NADPH DEHYDROGENASE C23G7.10C-RELATED"/>
    <property type="match status" value="1"/>
</dbReference>
<accession>A0A1G6I3F0</accession>
<dbReference type="EMBL" id="FMYU01000001">
    <property type="protein sequence ID" value="SDC01079.1"/>
    <property type="molecule type" value="Genomic_DNA"/>
</dbReference>
<keyword evidence="3" id="KW-0288">FMN</keyword>
<keyword evidence="5" id="KW-0560">Oxidoreductase</keyword>
<gene>
    <name evidence="7" type="ORF">SAMN05660835_00205</name>
</gene>
<dbReference type="GO" id="GO:0010181">
    <property type="term" value="F:FMN binding"/>
    <property type="evidence" value="ECO:0007669"/>
    <property type="project" value="InterPro"/>
</dbReference>
<dbReference type="GO" id="GO:0050661">
    <property type="term" value="F:NADP binding"/>
    <property type="evidence" value="ECO:0007669"/>
    <property type="project" value="InterPro"/>
</dbReference>
<dbReference type="InterPro" id="IPR044152">
    <property type="entry name" value="YqjM-like"/>
</dbReference>
<name>A0A1G6I3F0_9BACT</name>
<dbReference type="RefSeq" id="WP_092127535.1">
    <property type="nucleotide sequence ID" value="NZ_FMYU01000001.1"/>
</dbReference>
<organism evidence="7 8">
    <name type="scientific">Desulfurella multipotens</name>
    <dbReference type="NCBI Taxonomy" id="79269"/>
    <lineage>
        <taxon>Bacteria</taxon>
        <taxon>Pseudomonadati</taxon>
        <taxon>Campylobacterota</taxon>
        <taxon>Desulfurellia</taxon>
        <taxon>Desulfurellales</taxon>
        <taxon>Desulfurellaceae</taxon>
        <taxon>Desulfurella</taxon>
    </lineage>
</organism>
<dbReference type="SUPFAM" id="SSF51395">
    <property type="entry name" value="FMN-linked oxidoreductases"/>
    <property type="match status" value="1"/>
</dbReference>
<dbReference type="GO" id="GO:0003959">
    <property type="term" value="F:NADPH dehydrogenase activity"/>
    <property type="evidence" value="ECO:0007669"/>
    <property type="project" value="InterPro"/>
</dbReference>
<comment type="cofactor">
    <cofactor evidence="1">
        <name>FMN</name>
        <dbReference type="ChEBI" id="CHEBI:58210"/>
    </cofactor>
</comment>
<dbReference type="InterPro" id="IPR001155">
    <property type="entry name" value="OxRdtase_FMN_N"/>
</dbReference>
<dbReference type="Pfam" id="PF00724">
    <property type="entry name" value="Oxidored_FMN"/>
    <property type="match status" value="1"/>
</dbReference>
<dbReference type="CDD" id="cd02932">
    <property type="entry name" value="OYE_YqiM_FMN"/>
    <property type="match status" value="1"/>
</dbReference>